<dbReference type="Proteomes" id="UP000827549">
    <property type="component" value="Chromosome 4"/>
</dbReference>
<evidence type="ECO:0000313" key="2">
    <source>
        <dbReference type="EMBL" id="WOO82980.1"/>
    </source>
</evidence>
<dbReference type="InterPro" id="IPR029058">
    <property type="entry name" value="AB_hydrolase_fold"/>
</dbReference>
<dbReference type="PANTHER" id="PTHR17630">
    <property type="entry name" value="DIENELACTONE HYDROLASE"/>
    <property type="match status" value="1"/>
</dbReference>
<reference evidence="2" key="1">
    <citation type="submission" date="2023-10" db="EMBL/GenBank/DDBJ databases">
        <authorList>
            <person name="Noh H."/>
        </authorList>
    </citation>
    <scope>NUCLEOTIDE SEQUENCE</scope>
    <source>
        <strain evidence="2">DUCC4014</strain>
    </source>
</reference>
<dbReference type="RefSeq" id="XP_062629012.1">
    <property type="nucleotide sequence ID" value="XM_062773028.1"/>
</dbReference>
<keyword evidence="3" id="KW-1185">Reference proteome</keyword>
<dbReference type="InterPro" id="IPR002925">
    <property type="entry name" value="Dienelactn_hydro"/>
</dbReference>
<proteinExistence type="predicted"/>
<evidence type="ECO:0000313" key="3">
    <source>
        <dbReference type="Proteomes" id="UP000827549"/>
    </source>
</evidence>
<gene>
    <name evidence="2" type="primary">AIM2</name>
    <name evidence="2" type="ORF">LOC62_04G006457</name>
</gene>
<sequence>MSEQTSVKSCCASGHIHAGTPEGAFKQLHGLNTYVTGTGKDTIVFIPDIFGVYPNAQLLADEWARLGSWRVVIPDVFQGDAVPLSHLNTIVPNNGVLDKRTDKGKEEQGAKTMEILGPWLGKHSQQVVQPLIETFVKGIKAESGKVAAVGFCWGARYAVLLGGGASPLVDAVVGNHPSFLTEDDIAAVTKTPVAIFWGDRDEILPAAQLDGFEAVLTKNLGGTKVLVKRYAGTVHGFTIRGDDQNEREKKEKEEAATLGVEFTKKAFGQGASL</sequence>
<dbReference type="GO" id="GO:0016787">
    <property type="term" value="F:hydrolase activity"/>
    <property type="evidence" value="ECO:0007669"/>
    <property type="project" value="InterPro"/>
</dbReference>
<dbReference type="Pfam" id="PF01738">
    <property type="entry name" value="DLH"/>
    <property type="match status" value="1"/>
</dbReference>
<dbReference type="GeneID" id="87809680"/>
<dbReference type="AlphaFoldDB" id="A0AAF1BM37"/>
<organism evidence="2 3">
    <name type="scientific">Vanrija pseudolonga</name>
    <dbReference type="NCBI Taxonomy" id="143232"/>
    <lineage>
        <taxon>Eukaryota</taxon>
        <taxon>Fungi</taxon>
        <taxon>Dikarya</taxon>
        <taxon>Basidiomycota</taxon>
        <taxon>Agaricomycotina</taxon>
        <taxon>Tremellomycetes</taxon>
        <taxon>Trichosporonales</taxon>
        <taxon>Trichosporonaceae</taxon>
        <taxon>Vanrija</taxon>
    </lineage>
</organism>
<feature type="domain" description="Dienelactone hydrolase" evidence="1">
    <location>
        <begin position="41"/>
        <end position="262"/>
    </location>
</feature>
<protein>
    <submittedName>
        <fullName evidence="2">Protein AIM2</fullName>
    </submittedName>
</protein>
<accession>A0AAF1BM37</accession>
<dbReference type="EMBL" id="CP086717">
    <property type="protein sequence ID" value="WOO82980.1"/>
    <property type="molecule type" value="Genomic_DNA"/>
</dbReference>
<dbReference type="SUPFAM" id="SSF53474">
    <property type="entry name" value="alpha/beta-Hydrolases"/>
    <property type="match status" value="1"/>
</dbReference>
<name>A0AAF1BM37_9TREE</name>
<dbReference type="Gene3D" id="3.40.50.1820">
    <property type="entry name" value="alpha/beta hydrolase"/>
    <property type="match status" value="1"/>
</dbReference>
<evidence type="ECO:0000259" key="1">
    <source>
        <dbReference type="Pfam" id="PF01738"/>
    </source>
</evidence>
<dbReference type="PANTHER" id="PTHR17630:SF44">
    <property type="entry name" value="PROTEIN AIM2"/>
    <property type="match status" value="1"/>
</dbReference>